<comment type="caution">
    <text evidence="1">The sequence shown here is derived from an EMBL/GenBank/DDBJ whole genome shotgun (WGS) entry which is preliminary data.</text>
</comment>
<sequence length="77" mass="8297">MSERLSPLVELLRAGGEAGAAAGLSVGERCYVALAAGRYDLLPAAYADPVEAWHRLDVSWRAAVCQARGWPEEWARG</sequence>
<evidence type="ECO:0000313" key="2">
    <source>
        <dbReference type="Proteomes" id="UP000738126"/>
    </source>
</evidence>
<name>A0ABS1E7C2_9GAMM</name>
<accession>A0ABS1E7C2</accession>
<reference evidence="1 2" key="1">
    <citation type="journal article" date="2020" name="Microorganisms">
        <title>Osmotic Adaptation and Compatible Solute Biosynthesis of Phototrophic Bacteria as Revealed from Genome Analyses.</title>
        <authorList>
            <person name="Imhoff J.F."/>
            <person name="Rahn T."/>
            <person name="Kunzel S."/>
            <person name="Keller A."/>
            <person name="Neulinger S.C."/>
        </authorList>
    </citation>
    <scope>NUCLEOTIDE SEQUENCE [LARGE SCALE GENOMIC DNA]</scope>
    <source>
        <strain evidence="1 2">DSM 15116</strain>
    </source>
</reference>
<keyword evidence="2" id="KW-1185">Reference proteome</keyword>
<gene>
    <name evidence="1" type="ORF">CKO13_08695</name>
</gene>
<dbReference type="RefSeq" id="WP_200259678.1">
    <property type="nucleotide sequence ID" value="NZ_NRSH01000098.1"/>
</dbReference>
<dbReference type="Proteomes" id="UP000738126">
    <property type="component" value="Unassembled WGS sequence"/>
</dbReference>
<evidence type="ECO:0000313" key="1">
    <source>
        <dbReference type="EMBL" id="MBK1727097.1"/>
    </source>
</evidence>
<organism evidence="1 2">
    <name type="scientific">Halorhodospira neutriphila</name>
    <dbReference type="NCBI Taxonomy" id="168379"/>
    <lineage>
        <taxon>Bacteria</taxon>
        <taxon>Pseudomonadati</taxon>
        <taxon>Pseudomonadota</taxon>
        <taxon>Gammaproteobacteria</taxon>
        <taxon>Chromatiales</taxon>
        <taxon>Ectothiorhodospiraceae</taxon>
        <taxon>Halorhodospira</taxon>
    </lineage>
</organism>
<dbReference type="EMBL" id="NRSH01000098">
    <property type="protein sequence ID" value="MBK1727097.1"/>
    <property type="molecule type" value="Genomic_DNA"/>
</dbReference>
<protein>
    <submittedName>
        <fullName evidence="1">Uncharacterized protein</fullName>
    </submittedName>
</protein>
<proteinExistence type="predicted"/>